<reference evidence="1 2" key="1">
    <citation type="journal article" date="2016" name="Nat. Commun.">
        <title>Thousands of microbial genomes shed light on interconnected biogeochemical processes in an aquifer system.</title>
        <authorList>
            <person name="Anantharaman K."/>
            <person name="Brown C.T."/>
            <person name="Hug L.A."/>
            <person name="Sharon I."/>
            <person name="Castelle C.J."/>
            <person name="Probst A.J."/>
            <person name="Thomas B.C."/>
            <person name="Singh A."/>
            <person name="Wilkins M.J."/>
            <person name="Karaoz U."/>
            <person name="Brodie E.L."/>
            <person name="Williams K.H."/>
            <person name="Hubbard S.S."/>
            <person name="Banfield J.F."/>
        </authorList>
    </citation>
    <scope>NUCLEOTIDE SEQUENCE [LARGE SCALE GENOMIC DNA]</scope>
</reference>
<dbReference type="Proteomes" id="UP000178974">
    <property type="component" value="Unassembled WGS sequence"/>
</dbReference>
<gene>
    <name evidence="1" type="ORF">A2567_03285</name>
</gene>
<evidence type="ECO:0000313" key="1">
    <source>
        <dbReference type="EMBL" id="OGD41912.1"/>
    </source>
</evidence>
<name>A0A1F5CGE1_9BACT</name>
<protein>
    <recommendedName>
        <fullName evidence="3">HTH arsR-type domain-containing protein</fullName>
    </recommendedName>
</protein>
<organism evidence="1 2">
    <name type="scientific">Candidatus Azambacteria bacterium RIFOXYD1_FULL_42_11</name>
    <dbReference type="NCBI Taxonomy" id="1797310"/>
    <lineage>
        <taxon>Bacteria</taxon>
        <taxon>Candidatus Azamiibacteriota</taxon>
    </lineage>
</organism>
<dbReference type="InterPro" id="IPR036388">
    <property type="entry name" value="WH-like_DNA-bd_sf"/>
</dbReference>
<dbReference type="InterPro" id="IPR036390">
    <property type="entry name" value="WH_DNA-bd_sf"/>
</dbReference>
<accession>A0A1F5CGE1</accession>
<dbReference type="Gene3D" id="1.10.10.10">
    <property type="entry name" value="Winged helix-like DNA-binding domain superfamily/Winged helix DNA-binding domain"/>
    <property type="match status" value="1"/>
</dbReference>
<dbReference type="AlphaFoldDB" id="A0A1F5CGE1"/>
<proteinExistence type="predicted"/>
<evidence type="ECO:0000313" key="2">
    <source>
        <dbReference type="Proteomes" id="UP000178974"/>
    </source>
</evidence>
<sequence>MKRKIEPTLDILFDSPVRGRLLKMFLYDPERSFELKTISKRLNIRPALVKKHLQNLVEIKFISRKAAKGENIFRVNKDFGFYKELKALAAKISPASEEKMLKRVAGLGKVKLAVISGIFINFDNARADLLVVGENIKPAKFNKFLKDLEAETGKEINYALMTTKEFQYRYGMYDRFVRDMLDFKHKKLINKLRI</sequence>
<dbReference type="SUPFAM" id="SSF46785">
    <property type="entry name" value="Winged helix' DNA-binding domain"/>
    <property type="match status" value="1"/>
</dbReference>
<dbReference type="EMBL" id="MEZA01000030">
    <property type="protein sequence ID" value="OGD41912.1"/>
    <property type="molecule type" value="Genomic_DNA"/>
</dbReference>
<evidence type="ECO:0008006" key="3">
    <source>
        <dbReference type="Google" id="ProtNLM"/>
    </source>
</evidence>
<comment type="caution">
    <text evidence="1">The sequence shown here is derived from an EMBL/GenBank/DDBJ whole genome shotgun (WGS) entry which is preliminary data.</text>
</comment>